<organism evidence="4 5">
    <name type="scientific">Actinomadura adrarensis</name>
    <dbReference type="NCBI Taxonomy" id="1819600"/>
    <lineage>
        <taxon>Bacteria</taxon>
        <taxon>Bacillati</taxon>
        <taxon>Actinomycetota</taxon>
        <taxon>Actinomycetes</taxon>
        <taxon>Streptosporangiales</taxon>
        <taxon>Thermomonosporaceae</taxon>
        <taxon>Actinomadura</taxon>
    </lineage>
</organism>
<accession>A0ABW3CIW2</accession>
<dbReference type="Proteomes" id="UP001597083">
    <property type="component" value="Unassembled WGS sequence"/>
</dbReference>
<keyword evidence="1 4" id="KW-0032">Aminotransferase</keyword>
<evidence type="ECO:0000313" key="5">
    <source>
        <dbReference type="Proteomes" id="UP001597083"/>
    </source>
</evidence>
<dbReference type="InterPro" id="IPR015421">
    <property type="entry name" value="PyrdxlP-dep_Trfase_major"/>
</dbReference>
<comment type="caution">
    <text evidence="4">The sequence shown here is derived from an EMBL/GenBank/DDBJ whole genome shotgun (WGS) entry which is preliminary data.</text>
</comment>
<dbReference type="GO" id="GO:0008483">
    <property type="term" value="F:transaminase activity"/>
    <property type="evidence" value="ECO:0007669"/>
    <property type="project" value="UniProtKB-KW"/>
</dbReference>
<proteinExistence type="predicted"/>
<evidence type="ECO:0000256" key="2">
    <source>
        <dbReference type="ARBA" id="ARBA00022679"/>
    </source>
</evidence>
<keyword evidence="2" id="KW-0808">Transferase</keyword>
<dbReference type="Gene3D" id="3.90.1150.10">
    <property type="entry name" value="Aspartate Aminotransferase, domain 1"/>
    <property type="match status" value="1"/>
</dbReference>
<dbReference type="Pfam" id="PF00202">
    <property type="entry name" value="Aminotran_3"/>
    <property type="match status" value="1"/>
</dbReference>
<keyword evidence="5" id="KW-1185">Reference proteome</keyword>
<dbReference type="InterPro" id="IPR005814">
    <property type="entry name" value="Aminotrans_3"/>
</dbReference>
<evidence type="ECO:0000256" key="3">
    <source>
        <dbReference type="ARBA" id="ARBA00022898"/>
    </source>
</evidence>
<protein>
    <submittedName>
        <fullName evidence="4">Aminotransferase class III-fold pyridoxal phosphate-dependent enzyme</fullName>
    </submittedName>
</protein>
<reference evidence="5" key="1">
    <citation type="journal article" date="2019" name="Int. J. Syst. Evol. Microbiol.">
        <title>The Global Catalogue of Microorganisms (GCM) 10K type strain sequencing project: providing services to taxonomists for standard genome sequencing and annotation.</title>
        <authorList>
            <consortium name="The Broad Institute Genomics Platform"/>
            <consortium name="The Broad Institute Genome Sequencing Center for Infectious Disease"/>
            <person name="Wu L."/>
            <person name="Ma J."/>
        </authorList>
    </citation>
    <scope>NUCLEOTIDE SEQUENCE [LARGE SCALE GENOMIC DNA]</scope>
    <source>
        <strain evidence="5">JCM 31696</strain>
    </source>
</reference>
<dbReference type="SUPFAM" id="SSF53383">
    <property type="entry name" value="PLP-dependent transferases"/>
    <property type="match status" value="1"/>
</dbReference>
<dbReference type="InterPro" id="IPR015422">
    <property type="entry name" value="PyrdxlP-dep_Trfase_small"/>
</dbReference>
<gene>
    <name evidence="4" type="ORF">ACFQ07_19640</name>
</gene>
<evidence type="ECO:0000313" key="4">
    <source>
        <dbReference type="EMBL" id="MFD0854458.1"/>
    </source>
</evidence>
<name>A0ABW3CIW2_9ACTN</name>
<sequence>MAATLCTDRVAHGISTGEAGALMHGPTYMANPLAASVASASIDLLLSRDWHDEVDTIEAVLTAGLEPVKAFPGVADARVLGAIGVIETRDPVDVTAAQKIAMEHGVWLRPFGRLVYTMPPYVCTEDEVEHIADAMYAIAESL</sequence>
<feature type="non-terminal residue" evidence="4">
    <location>
        <position position="1"/>
    </location>
</feature>
<evidence type="ECO:0000256" key="1">
    <source>
        <dbReference type="ARBA" id="ARBA00022576"/>
    </source>
</evidence>
<dbReference type="PANTHER" id="PTHR42684:SF17">
    <property type="entry name" value="ADENOSYLMETHIONINE-8-AMINO-7-OXONONANOATE AMINOTRANSFERASE"/>
    <property type="match status" value="1"/>
</dbReference>
<dbReference type="PANTHER" id="PTHR42684">
    <property type="entry name" value="ADENOSYLMETHIONINE-8-AMINO-7-OXONONANOATE AMINOTRANSFERASE"/>
    <property type="match status" value="1"/>
</dbReference>
<dbReference type="EMBL" id="JBHTIR010002954">
    <property type="protein sequence ID" value="MFD0854458.1"/>
    <property type="molecule type" value="Genomic_DNA"/>
</dbReference>
<keyword evidence="3" id="KW-0663">Pyridoxal phosphate</keyword>
<dbReference type="InterPro" id="IPR015424">
    <property type="entry name" value="PyrdxlP-dep_Trfase"/>
</dbReference>
<dbReference type="Gene3D" id="3.40.640.10">
    <property type="entry name" value="Type I PLP-dependent aspartate aminotransferase-like (Major domain)"/>
    <property type="match status" value="1"/>
</dbReference>